<protein>
    <submittedName>
        <fullName evidence="2">Uncharacterized protein</fullName>
    </submittedName>
</protein>
<name>A0A3M6T4G1_POCDA</name>
<dbReference type="Proteomes" id="UP000275408">
    <property type="component" value="Unassembled WGS sequence"/>
</dbReference>
<dbReference type="PANTHER" id="PTHR34344:SF1">
    <property type="entry name" value="BUBLIN COILED-COIL PROTEIN"/>
    <property type="match status" value="1"/>
</dbReference>
<evidence type="ECO:0000313" key="2">
    <source>
        <dbReference type="EMBL" id="RMX35538.1"/>
    </source>
</evidence>
<organism evidence="2 3">
    <name type="scientific">Pocillopora damicornis</name>
    <name type="common">Cauliflower coral</name>
    <name type="synonym">Millepora damicornis</name>
    <dbReference type="NCBI Taxonomy" id="46731"/>
    <lineage>
        <taxon>Eukaryota</taxon>
        <taxon>Metazoa</taxon>
        <taxon>Cnidaria</taxon>
        <taxon>Anthozoa</taxon>
        <taxon>Hexacorallia</taxon>
        <taxon>Scleractinia</taxon>
        <taxon>Astrocoeniina</taxon>
        <taxon>Pocilloporidae</taxon>
        <taxon>Pocillopora</taxon>
    </lineage>
</organism>
<proteinExistence type="predicted"/>
<gene>
    <name evidence="2" type="ORF">pdam_00003798</name>
</gene>
<keyword evidence="3" id="KW-1185">Reference proteome</keyword>
<feature type="region of interest" description="Disordered" evidence="1">
    <location>
        <begin position="1"/>
        <end position="30"/>
    </location>
</feature>
<evidence type="ECO:0000256" key="1">
    <source>
        <dbReference type="SAM" id="MobiDB-lite"/>
    </source>
</evidence>
<reference evidence="2 3" key="1">
    <citation type="journal article" date="2018" name="Sci. Rep.">
        <title>Comparative analysis of the Pocillopora damicornis genome highlights role of immune system in coral evolution.</title>
        <authorList>
            <person name="Cunning R."/>
            <person name="Bay R.A."/>
            <person name="Gillette P."/>
            <person name="Baker A.C."/>
            <person name="Traylor-Knowles N."/>
        </authorList>
    </citation>
    <scope>NUCLEOTIDE SEQUENCE [LARGE SCALE GENOMIC DNA]</scope>
    <source>
        <strain evidence="2">RSMAS</strain>
        <tissue evidence="2">Whole animal</tissue>
    </source>
</reference>
<sequence length="90" mass="10320">MAEENGVCHVNGEPEVVDGDLQNGEPDDDDKEYEALDLELDQINSCLDKLENWNDSLRSRMKDMLETMQKTRIEREIQTNQDDGHNGTQP</sequence>
<evidence type="ECO:0000313" key="3">
    <source>
        <dbReference type="Proteomes" id="UP000275408"/>
    </source>
</evidence>
<dbReference type="EMBL" id="RCHS01004356">
    <property type="protein sequence ID" value="RMX35538.1"/>
    <property type="molecule type" value="Genomic_DNA"/>
</dbReference>
<dbReference type="PANTHER" id="PTHR34344">
    <property type="entry name" value="UPF0184 PROTEIN C9ORF16"/>
    <property type="match status" value="1"/>
</dbReference>
<dbReference type="OrthoDB" id="5967734at2759"/>
<dbReference type="Pfam" id="PF03670">
    <property type="entry name" value="UPF0184"/>
    <property type="match status" value="1"/>
</dbReference>
<dbReference type="AlphaFoldDB" id="A0A3M6T4G1"/>
<accession>A0A3M6T4G1</accession>
<comment type="caution">
    <text evidence="2">The sequence shown here is derived from an EMBL/GenBank/DDBJ whole genome shotgun (WGS) entry which is preliminary data.</text>
</comment>
<dbReference type="InterPro" id="IPR005374">
    <property type="entry name" value="BBLN_eukaryota"/>
</dbReference>